<protein>
    <submittedName>
        <fullName evidence="1">Uncharacterized protein</fullName>
    </submittedName>
</protein>
<dbReference type="AlphaFoldDB" id="A0A7R9KX90"/>
<gene>
    <name evidence="1" type="ORF">OSB1V03_LOCUS10412</name>
</gene>
<accession>A0A7R9KX90</accession>
<evidence type="ECO:0000313" key="2">
    <source>
        <dbReference type="Proteomes" id="UP000759131"/>
    </source>
</evidence>
<dbReference type="Proteomes" id="UP000759131">
    <property type="component" value="Unassembled WGS sequence"/>
</dbReference>
<name>A0A7R9KX90_9ACAR</name>
<organism evidence="1">
    <name type="scientific">Medioppia subpectinata</name>
    <dbReference type="NCBI Taxonomy" id="1979941"/>
    <lineage>
        <taxon>Eukaryota</taxon>
        <taxon>Metazoa</taxon>
        <taxon>Ecdysozoa</taxon>
        <taxon>Arthropoda</taxon>
        <taxon>Chelicerata</taxon>
        <taxon>Arachnida</taxon>
        <taxon>Acari</taxon>
        <taxon>Acariformes</taxon>
        <taxon>Sarcoptiformes</taxon>
        <taxon>Oribatida</taxon>
        <taxon>Brachypylina</taxon>
        <taxon>Oppioidea</taxon>
        <taxon>Oppiidae</taxon>
        <taxon>Medioppia</taxon>
    </lineage>
</organism>
<dbReference type="PANTHER" id="PTHR37159">
    <property type="entry name" value="GH11867P"/>
    <property type="match status" value="1"/>
</dbReference>
<dbReference type="PANTHER" id="PTHR37159:SF1">
    <property type="entry name" value="GH11867P"/>
    <property type="match status" value="1"/>
</dbReference>
<keyword evidence="2" id="KW-1185">Reference proteome</keyword>
<dbReference type="OrthoDB" id="6361347at2759"/>
<evidence type="ECO:0000313" key="1">
    <source>
        <dbReference type="EMBL" id="CAD7629998.1"/>
    </source>
</evidence>
<dbReference type="EMBL" id="OC862166">
    <property type="protein sequence ID" value="CAD7629998.1"/>
    <property type="molecule type" value="Genomic_DNA"/>
</dbReference>
<reference evidence="1" key="1">
    <citation type="submission" date="2020-11" db="EMBL/GenBank/DDBJ databases">
        <authorList>
            <person name="Tran Van P."/>
        </authorList>
    </citation>
    <scope>NUCLEOTIDE SEQUENCE</scope>
</reference>
<dbReference type="EMBL" id="CAJPIZ010007591">
    <property type="protein sequence ID" value="CAG2110428.1"/>
    <property type="molecule type" value="Genomic_DNA"/>
</dbReference>
<sequence>MKKQWHKLTTIGLKTPGVCKERNPLISPPGWYDPVPHLVGNILLLHLPQINVPVLTTGRSSSVYLVLRRVLSTASHVLKWYDDDPFDRNSTSHKSLSQVRNTCHMAVTKMMNERYPQEDCRWLNQFDMAMTQWSYIGLVGIRPKECGFHKTTVEELEEYIYFWKNLESQCPKVQIGVKLTKGINAIMPKYILCYEGLMKYWYERLGVKHPIILQSLDQKLCYYLTIDNMQTLNMR</sequence>
<proteinExistence type="predicted"/>